<evidence type="ECO:0000256" key="13">
    <source>
        <dbReference type="SAM" id="MobiDB-lite"/>
    </source>
</evidence>
<keyword evidence="15" id="KW-0732">Signal</keyword>
<evidence type="ECO:0000256" key="12">
    <source>
        <dbReference type="PROSITE-ProRule" id="PRU01193"/>
    </source>
</evidence>
<comment type="caution">
    <text evidence="19">The sequence shown here is derived from an EMBL/GenBank/DDBJ whole genome shotgun (WGS) entry which is preliminary data.</text>
</comment>
<feature type="compositionally biased region" description="Polar residues" evidence="13">
    <location>
        <begin position="796"/>
        <end position="814"/>
    </location>
</feature>
<evidence type="ECO:0000313" key="20">
    <source>
        <dbReference type="Proteomes" id="UP000827092"/>
    </source>
</evidence>
<dbReference type="Gene3D" id="2.60.120.10">
    <property type="entry name" value="Jelly Rolls"/>
    <property type="match status" value="1"/>
</dbReference>
<keyword evidence="3" id="KW-0813">Transport</keyword>
<dbReference type="PANTHER" id="PTHR12064">
    <property type="entry name" value="METAL TRANSPORTER CNNM"/>
    <property type="match status" value="1"/>
</dbReference>
<evidence type="ECO:0000259" key="17">
    <source>
        <dbReference type="PROSITE" id="PS51371"/>
    </source>
</evidence>
<dbReference type="PROSITE" id="PS50042">
    <property type="entry name" value="CNMP_BINDING_3"/>
    <property type="match status" value="1"/>
</dbReference>
<evidence type="ECO:0000313" key="19">
    <source>
        <dbReference type="EMBL" id="KAG8200082.1"/>
    </source>
</evidence>
<dbReference type="PROSITE" id="PS51257">
    <property type="entry name" value="PROKAR_LIPOPROTEIN"/>
    <property type="match status" value="1"/>
</dbReference>
<evidence type="ECO:0000256" key="10">
    <source>
        <dbReference type="ARBA" id="ARBA00023136"/>
    </source>
</evidence>
<keyword evidence="4" id="KW-1003">Cell membrane</keyword>
<evidence type="ECO:0000256" key="5">
    <source>
        <dbReference type="ARBA" id="ARBA00022692"/>
    </source>
</evidence>
<dbReference type="InterPro" id="IPR044751">
    <property type="entry name" value="Ion_transp-like_CBS"/>
</dbReference>
<dbReference type="GO" id="GO:0022857">
    <property type="term" value="F:transmembrane transporter activity"/>
    <property type="evidence" value="ECO:0007669"/>
    <property type="project" value="TreeGrafter"/>
</dbReference>
<dbReference type="InterPro" id="IPR000595">
    <property type="entry name" value="cNMP-bd_dom"/>
</dbReference>
<dbReference type="InterPro" id="IPR014710">
    <property type="entry name" value="RmlC-like_jellyroll"/>
</dbReference>
<evidence type="ECO:0000256" key="11">
    <source>
        <dbReference type="PROSITE-ProRule" id="PRU00703"/>
    </source>
</evidence>
<evidence type="ECO:0000256" key="2">
    <source>
        <dbReference type="ARBA" id="ARBA00010484"/>
    </source>
</evidence>
<sequence length="814" mass="90891">MCGRFALFATLLILGLSSSACSTMGSLRDSRTGTQQFKNRSEYDGAHKKYSLKLDNVFPGSRLFIDPLSSPLNHLGFIDVQSDLLPYEANGTEIVVDFEAVQKIGNVQNLCVKHKNGKVIMTLCKRRPSISGIRAVGNRVSSDDDGAIHVPENDAVTLFFFGSDLSINTEMAFTSEKKPRGTRCEDLPLIKIISLIPDNVLSNKNLKLDISLPTSLDDNHFYVCLRDTTETNPQWVHQGDESWLAIRAVGRFLPIELLIVIICFLIVLSGLFSGLNLGLMALECTELKILEKCGNESEKKHAKKIYPVRKKSNYLLCSLLLGNVLVNNSLTLLLDEITSGVVAIILSTFVIVIIGEIIPQALCSRHGLAIGAKTLCITKIFMVLTFPLSYPISRLLDVLLGEEIRTVYNRKRLMEFIRLTKDDNDLHNDEVDIISGALELSKKTVSHIMTKINDVFMVPITTVLNFDTVSEIIKQGYSRIPVYDGERDNVVSILNIKDLAFVDPDTETHLKTLCEFYNHPVNFVFEDTTLDVMLNEFKKGRSHMAFVRRVNNEEDGDPYYQLIGIVTLEDVIEEIIQSEIIDETDVLTDNRRKRVRRESQVKQDFSDFSRMAGGDKKGTTISPQLALATYQYLSTSVGPFKNQHISEVVLKKLMAQDVYFKSKTCKDSHEVPASNILFQTGKQADYFILILEGRCLVTVSKEKLVFETGPFSVFGLPAITVSSPEPVSGSLTSLSSSDVPPFKPFIPDYTVVASTETVYMKVHYAVYLSARRATQLERHPKLDSDSIREETRVGSRCNSQSSLKNSEGGLNSIA</sequence>
<gene>
    <name evidence="19" type="ORF">JTE90_001938</name>
</gene>
<accession>A0AAV6VT43</accession>
<feature type="domain" description="CBS" evidence="17">
    <location>
        <begin position="449"/>
        <end position="512"/>
    </location>
</feature>
<dbReference type="SUPFAM" id="SSF51206">
    <property type="entry name" value="cAMP-binding domain-like"/>
    <property type="match status" value="1"/>
</dbReference>
<evidence type="ECO:0000256" key="1">
    <source>
        <dbReference type="ARBA" id="ARBA00004651"/>
    </source>
</evidence>
<keyword evidence="7 12" id="KW-1133">Transmembrane helix</keyword>
<keyword evidence="10 12" id="KW-0472">Membrane</keyword>
<evidence type="ECO:0000256" key="9">
    <source>
        <dbReference type="ARBA" id="ARBA00023122"/>
    </source>
</evidence>
<evidence type="ECO:0000256" key="7">
    <source>
        <dbReference type="ARBA" id="ARBA00022989"/>
    </source>
</evidence>
<keyword evidence="5 12" id="KW-0812">Transmembrane</keyword>
<dbReference type="CDD" id="cd04590">
    <property type="entry name" value="CBS_pair_CorC_HlyC_assoc"/>
    <property type="match status" value="1"/>
</dbReference>
<dbReference type="Pfam" id="PF25562">
    <property type="entry name" value="CNBH_CNNM2_C"/>
    <property type="match status" value="1"/>
</dbReference>
<dbReference type="Pfam" id="PF00571">
    <property type="entry name" value="CBS"/>
    <property type="match status" value="1"/>
</dbReference>
<evidence type="ECO:0000256" key="6">
    <source>
        <dbReference type="ARBA" id="ARBA00022737"/>
    </source>
</evidence>
<dbReference type="SUPFAM" id="SSF54631">
    <property type="entry name" value="CBS-domain pair"/>
    <property type="match status" value="1"/>
</dbReference>
<feature type="transmembrane region" description="Helical" evidence="14">
    <location>
        <begin position="340"/>
        <end position="358"/>
    </location>
</feature>
<comment type="similarity">
    <text evidence="2">Belongs to the ACDP family.</text>
</comment>
<dbReference type="GO" id="GO:0005886">
    <property type="term" value="C:plasma membrane"/>
    <property type="evidence" value="ECO:0007669"/>
    <property type="project" value="UniProtKB-SubCell"/>
</dbReference>
<organism evidence="19 20">
    <name type="scientific">Oedothorax gibbosus</name>
    <dbReference type="NCBI Taxonomy" id="931172"/>
    <lineage>
        <taxon>Eukaryota</taxon>
        <taxon>Metazoa</taxon>
        <taxon>Ecdysozoa</taxon>
        <taxon>Arthropoda</taxon>
        <taxon>Chelicerata</taxon>
        <taxon>Arachnida</taxon>
        <taxon>Araneae</taxon>
        <taxon>Araneomorphae</taxon>
        <taxon>Entelegynae</taxon>
        <taxon>Araneoidea</taxon>
        <taxon>Linyphiidae</taxon>
        <taxon>Erigoninae</taxon>
        <taxon>Oedothorax</taxon>
    </lineage>
</organism>
<evidence type="ECO:0000256" key="3">
    <source>
        <dbReference type="ARBA" id="ARBA00022448"/>
    </source>
</evidence>
<evidence type="ECO:0008006" key="21">
    <source>
        <dbReference type="Google" id="ProtNLM"/>
    </source>
</evidence>
<dbReference type="InterPro" id="IPR002550">
    <property type="entry name" value="CNNM"/>
</dbReference>
<feature type="chain" id="PRO_5043529436" description="Metal transporter CNNM4" evidence="15">
    <location>
        <begin position="22"/>
        <end position="814"/>
    </location>
</feature>
<dbReference type="AlphaFoldDB" id="A0AAV6VT43"/>
<feature type="domain" description="Cyclic nucleotide-binding" evidence="16">
    <location>
        <begin position="671"/>
        <end position="728"/>
    </location>
</feature>
<keyword evidence="8" id="KW-0406">Ion transport</keyword>
<comment type="subcellular location">
    <subcellularLocation>
        <location evidence="1">Cell membrane</location>
        <topology evidence="1">Multi-pass membrane protein</topology>
    </subcellularLocation>
</comment>
<evidence type="ECO:0000256" key="8">
    <source>
        <dbReference type="ARBA" id="ARBA00023065"/>
    </source>
</evidence>
<dbReference type="InterPro" id="IPR046342">
    <property type="entry name" value="CBS_dom_sf"/>
</dbReference>
<dbReference type="Proteomes" id="UP000827092">
    <property type="component" value="Unassembled WGS sequence"/>
</dbReference>
<evidence type="ECO:0000256" key="15">
    <source>
        <dbReference type="SAM" id="SignalP"/>
    </source>
</evidence>
<dbReference type="PROSITE" id="PS51846">
    <property type="entry name" value="CNNM"/>
    <property type="match status" value="1"/>
</dbReference>
<name>A0AAV6VT43_9ARAC</name>
<dbReference type="InterPro" id="IPR000644">
    <property type="entry name" value="CBS_dom"/>
</dbReference>
<evidence type="ECO:0000259" key="18">
    <source>
        <dbReference type="PROSITE" id="PS51846"/>
    </source>
</evidence>
<dbReference type="PANTHER" id="PTHR12064:SF94">
    <property type="entry name" value="UNEXTENDED PROTEIN"/>
    <property type="match status" value="1"/>
</dbReference>
<dbReference type="GO" id="GO:0006811">
    <property type="term" value="P:monoatomic ion transport"/>
    <property type="evidence" value="ECO:0007669"/>
    <property type="project" value="UniProtKB-KW"/>
</dbReference>
<feature type="transmembrane region" description="Helical" evidence="14">
    <location>
        <begin position="370"/>
        <end position="390"/>
    </location>
</feature>
<keyword evidence="6" id="KW-0677">Repeat</keyword>
<dbReference type="Gene3D" id="3.10.580.10">
    <property type="entry name" value="CBS-domain"/>
    <property type="match status" value="1"/>
</dbReference>
<feature type="transmembrane region" description="Helical" evidence="14">
    <location>
        <begin position="257"/>
        <end position="282"/>
    </location>
</feature>
<reference evidence="19 20" key="1">
    <citation type="journal article" date="2022" name="Nat. Ecol. Evol.">
        <title>A masculinizing supergene underlies an exaggerated male reproductive morph in a spider.</title>
        <authorList>
            <person name="Hendrickx F."/>
            <person name="De Corte Z."/>
            <person name="Sonet G."/>
            <person name="Van Belleghem S.M."/>
            <person name="Kostlbacher S."/>
            <person name="Vangestel C."/>
        </authorList>
    </citation>
    <scope>NUCLEOTIDE SEQUENCE [LARGE SCALE GENOMIC DNA]</scope>
    <source>
        <strain evidence="19">W744_W776</strain>
    </source>
</reference>
<dbReference type="EMBL" id="JAFNEN010000020">
    <property type="protein sequence ID" value="KAG8200082.1"/>
    <property type="molecule type" value="Genomic_DNA"/>
</dbReference>
<feature type="domain" description="CBS" evidence="17">
    <location>
        <begin position="517"/>
        <end position="583"/>
    </location>
</feature>
<keyword evidence="9 11" id="KW-0129">CBS domain</keyword>
<feature type="domain" description="CNNM transmembrane" evidence="18">
    <location>
        <begin position="251"/>
        <end position="431"/>
    </location>
</feature>
<dbReference type="GO" id="GO:0010960">
    <property type="term" value="P:magnesium ion homeostasis"/>
    <property type="evidence" value="ECO:0007669"/>
    <property type="project" value="InterPro"/>
</dbReference>
<keyword evidence="20" id="KW-1185">Reference proteome</keyword>
<protein>
    <recommendedName>
        <fullName evidence="21">Metal transporter CNNM4</fullName>
    </recommendedName>
</protein>
<feature type="signal peptide" evidence="15">
    <location>
        <begin position="1"/>
        <end position="21"/>
    </location>
</feature>
<feature type="transmembrane region" description="Helical" evidence="14">
    <location>
        <begin position="313"/>
        <end position="334"/>
    </location>
</feature>
<dbReference type="InterPro" id="IPR045095">
    <property type="entry name" value="ACDP"/>
</dbReference>
<dbReference type="PROSITE" id="PS51371">
    <property type="entry name" value="CBS"/>
    <property type="match status" value="2"/>
</dbReference>
<evidence type="ECO:0000259" key="16">
    <source>
        <dbReference type="PROSITE" id="PS50042"/>
    </source>
</evidence>
<feature type="compositionally biased region" description="Basic and acidic residues" evidence="13">
    <location>
        <begin position="779"/>
        <end position="793"/>
    </location>
</feature>
<dbReference type="InterPro" id="IPR018490">
    <property type="entry name" value="cNMP-bd_dom_sf"/>
</dbReference>
<proteinExistence type="inferred from homology"/>
<dbReference type="FunFam" id="3.10.580.10:FF:000001">
    <property type="entry name" value="Putative metal transporter CNNM3 isoform 2"/>
    <property type="match status" value="1"/>
</dbReference>
<dbReference type="Pfam" id="PF01595">
    <property type="entry name" value="CNNM"/>
    <property type="match status" value="1"/>
</dbReference>
<evidence type="ECO:0000256" key="4">
    <source>
        <dbReference type="ARBA" id="ARBA00022475"/>
    </source>
</evidence>
<feature type="region of interest" description="Disordered" evidence="13">
    <location>
        <begin position="779"/>
        <end position="814"/>
    </location>
</feature>
<evidence type="ECO:0000256" key="14">
    <source>
        <dbReference type="SAM" id="Phobius"/>
    </source>
</evidence>